<dbReference type="EMBL" id="FRAT01000001">
    <property type="protein sequence ID" value="SHK06993.1"/>
    <property type="molecule type" value="Genomic_DNA"/>
</dbReference>
<dbReference type="SUPFAM" id="SSF55781">
    <property type="entry name" value="GAF domain-like"/>
    <property type="match status" value="1"/>
</dbReference>
<evidence type="ECO:0000313" key="2">
    <source>
        <dbReference type="EMBL" id="SHK06993.1"/>
    </source>
</evidence>
<dbReference type="InterPro" id="IPR029016">
    <property type="entry name" value="GAF-like_dom_sf"/>
</dbReference>
<evidence type="ECO:0000313" key="1">
    <source>
        <dbReference type="EMBL" id="SFB66799.1"/>
    </source>
</evidence>
<keyword evidence="4" id="KW-1185">Reference proteome</keyword>
<accession>A0A3A1NV23</accession>
<dbReference type="RefSeq" id="WP_072875885.1">
    <property type="nucleotide sequence ID" value="NZ_FOKU01000001.1"/>
</dbReference>
<accession>A0A1M6PGC7</accession>
<evidence type="ECO:0000313" key="3">
    <source>
        <dbReference type="Proteomes" id="UP000184031"/>
    </source>
</evidence>
<dbReference type="STRING" id="1055723.SAMN05216293_0173"/>
<dbReference type="Proteomes" id="UP000198940">
    <property type="component" value="Unassembled WGS sequence"/>
</dbReference>
<evidence type="ECO:0000313" key="4">
    <source>
        <dbReference type="Proteomes" id="UP000198940"/>
    </source>
</evidence>
<dbReference type="Gene3D" id="3.30.450.40">
    <property type="match status" value="1"/>
</dbReference>
<dbReference type="Proteomes" id="UP000184031">
    <property type="component" value="Unassembled WGS sequence"/>
</dbReference>
<proteinExistence type="predicted"/>
<gene>
    <name evidence="1" type="ORF">SAMN04487891_101170</name>
    <name evidence="2" type="ORF">SAMN05216293_0173</name>
</gene>
<comment type="caution">
    <text evidence="2">The sequence shown here is derived from an EMBL/GenBank/DDBJ whole genome shotgun (WGS) entry which is preliminary data.</text>
</comment>
<dbReference type="EMBL" id="FOKU01000001">
    <property type="protein sequence ID" value="SFB66799.1"/>
    <property type="molecule type" value="Genomic_DNA"/>
</dbReference>
<reference evidence="2 3" key="1">
    <citation type="submission" date="2016-11" db="EMBL/GenBank/DDBJ databases">
        <authorList>
            <person name="Varghese N."/>
            <person name="Submissions S."/>
        </authorList>
    </citation>
    <scope>NUCLEOTIDE SEQUENCE [LARGE SCALE GENOMIC DNA]</scope>
    <source>
        <strain evidence="2 3">CGMCC 1.12174</strain>
        <strain evidence="1 4">DSM 26351</strain>
    </source>
</reference>
<dbReference type="OrthoDB" id="627374at2"/>
<sequence length="791" mass="92141">MKQDKGMESPVVQLVSFNKLLEHYDEQLKSPNTHLAERAKYVLDAQAPYPILREGFSDLSLLEEHKDVIKIILEDTFAPILTNNEIKTATTAFEDLVFNSSERFQKLLKEAGEGFEPEIHNLPMEYTYIMKCSVILKFHYGYNLDFKRPLFYDIPDANGVMNRYRIMYNADFMEILPTEKAKELTEDDVDELLASFDNLDLWKEKIPPNSFIAKGFIISNMFDVTAEHSISEIKSTLIGSKKKENEPFMESFQNTFRSLFRLKDINVGFAGYDSNANNFFKIYGKGMESYVLNGKDLESCDAMLCDNSHGKLFDEGKYFAISNVEKYFEKSSGGVQPYKNLMEQGIRSAILAPISVNGNLLGVLELVSKKPNELNSVNANKLDDVMPYIISAVMRTIEEEENLIDAVIQHECTTVHPSVYWKFQEEAKRFMADELAGNQPVFREIVFKDVYPLYGQIDIKDSSKERNLSIQRDLMIQLSEINEILKEAVKKYGLPIYEELIYRVDNYLEEVREALFTHTEQAVFDFVKEEIDPVFKHFKKEDKYLKALIGEYEKKIDGTTESYYDHRRNYDESVMEANMLLASHLDKKQEEAQAMFPHYFERYKTDGVEHNMYIGSSIARDRVFDKLYLSNLRLWQLQVMCEMENKYYALKSKLPVKLDVASLILVYSTSLAIRFRMDEKRFDVDGTYNARYEVIKKRIDKSYIKGTNERLTQKGKLSIVYSQRKDEREYMRYLGFLKAKGYFTNNIEIVELEGLQGVTGLKAIRAEILYKKDKKSERTYTYDDLMEELRA</sequence>
<evidence type="ECO:0008006" key="5">
    <source>
        <dbReference type="Google" id="ProtNLM"/>
    </source>
</evidence>
<name>A0A1M6PGC7_9FLAO</name>
<dbReference type="AlphaFoldDB" id="A0A1M6PGC7"/>
<protein>
    <recommendedName>
        <fullName evidence="5">GAF domain-containing protein</fullName>
    </recommendedName>
</protein>
<organism evidence="2 3">
    <name type="scientific">Flagellimonas taeanensis</name>
    <dbReference type="NCBI Taxonomy" id="1005926"/>
    <lineage>
        <taxon>Bacteria</taxon>
        <taxon>Pseudomonadati</taxon>
        <taxon>Bacteroidota</taxon>
        <taxon>Flavobacteriia</taxon>
        <taxon>Flavobacteriales</taxon>
        <taxon>Flavobacteriaceae</taxon>
        <taxon>Flagellimonas</taxon>
    </lineage>
</organism>